<proteinExistence type="predicted"/>
<reference evidence="1 2" key="1">
    <citation type="submission" date="2023-09" db="EMBL/GenBank/DDBJ databases">
        <authorList>
            <person name="Wang M."/>
        </authorList>
    </citation>
    <scope>NUCLEOTIDE SEQUENCE [LARGE SCALE GENOMIC DNA]</scope>
    <source>
        <strain evidence="1">GT-2023</strain>
        <tissue evidence="1">Liver</tissue>
    </source>
</reference>
<organism evidence="1 2">
    <name type="scientific">Cirrhinus molitorella</name>
    <name type="common">mud carp</name>
    <dbReference type="NCBI Taxonomy" id="172907"/>
    <lineage>
        <taxon>Eukaryota</taxon>
        <taxon>Metazoa</taxon>
        <taxon>Chordata</taxon>
        <taxon>Craniata</taxon>
        <taxon>Vertebrata</taxon>
        <taxon>Euteleostomi</taxon>
        <taxon>Actinopterygii</taxon>
        <taxon>Neopterygii</taxon>
        <taxon>Teleostei</taxon>
        <taxon>Ostariophysi</taxon>
        <taxon>Cypriniformes</taxon>
        <taxon>Cyprinidae</taxon>
        <taxon>Labeoninae</taxon>
        <taxon>Labeonini</taxon>
        <taxon>Cirrhinus</taxon>
    </lineage>
</organism>
<protein>
    <recommendedName>
        <fullName evidence="3">Secreted protein</fullName>
    </recommendedName>
</protein>
<name>A0ABR3MXA6_9TELE</name>
<evidence type="ECO:0000313" key="2">
    <source>
        <dbReference type="Proteomes" id="UP001558613"/>
    </source>
</evidence>
<accession>A0ABR3MXA6</accession>
<dbReference type="EMBL" id="JAYMGO010000008">
    <property type="protein sequence ID" value="KAL1269269.1"/>
    <property type="molecule type" value="Genomic_DNA"/>
</dbReference>
<comment type="caution">
    <text evidence="1">The sequence shown here is derived from an EMBL/GenBank/DDBJ whole genome shotgun (WGS) entry which is preliminary data.</text>
</comment>
<evidence type="ECO:0000313" key="1">
    <source>
        <dbReference type="EMBL" id="KAL1269269.1"/>
    </source>
</evidence>
<dbReference type="Proteomes" id="UP001558613">
    <property type="component" value="Unassembled WGS sequence"/>
</dbReference>
<evidence type="ECO:0008006" key="3">
    <source>
        <dbReference type="Google" id="ProtNLM"/>
    </source>
</evidence>
<keyword evidence="2" id="KW-1185">Reference proteome</keyword>
<sequence length="121" mass="13992">MSRPVSLVLREVLYVYGCISERFSLDCLHVTNSDCLLDLRRFSGFPDPCFVNWITPASRRPRTNARTQFHGLDCLYYCCLPLFYIACPTPLVFNKRFAYGSKRYRLRFVTENLAVTGSSNC</sequence>
<gene>
    <name evidence="1" type="ORF">QQF64_031558</name>
</gene>